<dbReference type="InterPro" id="IPR039600">
    <property type="entry name" value="TANGO6/Rtp1"/>
</dbReference>
<feature type="region of interest" description="Disordered" evidence="1">
    <location>
        <begin position="551"/>
        <end position="620"/>
    </location>
</feature>
<name>A0A8J5XVM4_DIALT</name>
<dbReference type="InterPro" id="IPR057407">
    <property type="entry name" value="HEAT_TANGO6"/>
</dbReference>
<feature type="compositionally biased region" description="Polar residues" evidence="1">
    <location>
        <begin position="210"/>
        <end position="223"/>
    </location>
</feature>
<protein>
    <recommendedName>
        <fullName evidence="2">TANGO6 HEAT repeat domain-containing protein</fullName>
    </recommendedName>
</protein>
<dbReference type="InterPro" id="IPR016024">
    <property type="entry name" value="ARM-type_fold"/>
</dbReference>
<dbReference type="EMBL" id="JAGTXO010000006">
    <property type="protein sequence ID" value="KAG8467359.1"/>
    <property type="molecule type" value="Genomic_DNA"/>
</dbReference>
<evidence type="ECO:0000313" key="4">
    <source>
        <dbReference type="Proteomes" id="UP000751190"/>
    </source>
</evidence>
<dbReference type="Gene3D" id="1.25.10.10">
    <property type="entry name" value="Leucine-rich Repeat Variant"/>
    <property type="match status" value="1"/>
</dbReference>
<keyword evidence="4" id="KW-1185">Reference proteome</keyword>
<dbReference type="GO" id="GO:0009306">
    <property type="term" value="P:protein secretion"/>
    <property type="evidence" value="ECO:0007669"/>
    <property type="project" value="TreeGrafter"/>
</dbReference>
<feature type="domain" description="TANGO6 HEAT repeat" evidence="2">
    <location>
        <begin position="309"/>
        <end position="540"/>
    </location>
</feature>
<feature type="compositionally biased region" description="Low complexity" evidence="1">
    <location>
        <begin position="923"/>
        <end position="957"/>
    </location>
</feature>
<evidence type="ECO:0000256" key="1">
    <source>
        <dbReference type="SAM" id="MobiDB-lite"/>
    </source>
</evidence>
<gene>
    <name evidence="3" type="ORF">KFE25_000675</name>
</gene>
<proteinExistence type="predicted"/>
<dbReference type="PANTHER" id="PTHR20959:SF1">
    <property type="entry name" value="TRANSPORT AND GOLGI ORGANIZATION PROTEIN 6 HOMOLOG"/>
    <property type="match status" value="1"/>
</dbReference>
<feature type="region of interest" description="Disordered" evidence="1">
    <location>
        <begin position="923"/>
        <end position="959"/>
    </location>
</feature>
<dbReference type="Pfam" id="PF23565">
    <property type="entry name" value="ARM_TANGO6"/>
    <property type="match status" value="1"/>
</dbReference>
<accession>A0A8J5XVM4</accession>
<comment type="caution">
    <text evidence="3">The sequence shown here is derived from an EMBL/GenBank/DDBJ whole genome shotgun (WGS) entry which is preliminary data.</text>
</comment>
<dbReference type="Proteomes" id="UP000751190">
    <property type="component" value="Unassembled WGS sequence"/>
</dbReference>
<dbReference type="OrthoDB" id="10690937at2759"/>
<feature type="region of interest" description="Disordered" evidence="1">
    <location>
        <begin position="209"/>
        <end position="239"/>
    </location>
</feature>
<dbReference type="SUPFAM" id="SSF48371">
    <property type="entry name" value="ARM repeat"/>
    <property type="match status" value="1"/>
</dbReference>
<evidence type="ECO:0000259" key="2">
    <source>
        <dbReference type="Pfam" id="PF23565"/>
    </source>
</evidence>
<organism evidence="3 4">
    <name type="scientific">Diacronema lutheri</name>
    <name type="common">Unicellular marine alga</name>
    <name type="synonym">Monochrysis lutheri</name>
    <dbReference type="NCBI Taxonomy" id="2081491"/>
    <lineage>
        <taxon>Eukaryota</taxon>
        <taxon>Haptista</taxon>
        <taxon>Haptophyta</taxon>
        <taxon>Pavlovophyceae</taxon>
        <taxon>Pavlovales</taxon>
        <taxon>Pavlovaceae</taxon>
        <taxon>Diacronema</taxon>
    </lineage>
</organism>
<feature type="compositionally biased region" description="Low complexity" evidence="1">
    <location>
        <begin position="574"/>
        <end position="593"/>
    </location>
</feature>
<dbReference type="PANTHER" id="PTHR20959">
    <property type="entry name" value="TRANSPORT AND GOLGI ORGANIZATION PROTEIN 6 FAMILY MEMBER"/>
    <property type="match status" value="1"/>
</dbReference>
<evidence type="ECO:0000313" key="3">
    <source>
        <dbReference type="EMBL" id="KAG8467359.1"/>
    </source>
</evidence>
<dbReference type="InterPro" id="IPR011989">
    <property type="entry name" value="ARM-like"/>
</dbReference>
<sequence length="1291" mass="131089">MASGAQELRALEALVIRPAPRSEAQWSAYAQHLVERLRELAAARDSGAPGALRSQPEVRIVRAAVQRLVAVVVVPALLPGVARRDGAAEESASNNADVGAGLRPAWDARARAALARAVQKLWALSDIELCRELLLRAHSAQLLGALLQIGLAPLDPPPSTPGELHEPDGERAACTADAEGDVGASGAVAARAADVQVESCSAAASPAHARNSTECGSQPQPAAQHNDLADGDGAPVDATGAVDAASANADRGDADGAPEAIGACARLLCHLELTLPPHFLMHLLLGLRALRGAPPWLRAGCARALSAALARDGGVRALVGMLEDASAGAQDGGRGVRARLDALVLAPLADAGLHAEERATGVCAQLRLLCRATGAGAPTLRAHGARLVGEVARRAPEVASAKLLLPALAPLVRYMALRRRSTGAAHVAAAPRAAQRGATRELPDGAPPALLPQSLVGARELSACVEELHVLLTGCAPSAALSAAIVPSLRPLLELHAAAARAPAASALASAALEVCASIVRHADRAHVLRALRRHARLTRPLVDELARVDGHGHSPAVAGAEPLTRRADDDAWSDASDASLDSDSDAVVSDSSGSGGADDAERAATHIAPRTRRGARVRFAPGPDGGLVVRACESAPPRARVRMAATTSARPRASGVPPSLHALLNIASSAMRASPLAHAVQDNNDGGDEEASAGREASARARGGAAWRAECVAAVLAAAARFAARGGGGGAGGGALDARSLGGQLLVDALASALAARRALAAAAAAASADGSADGRRVRRALRSSATAMRTAISLSDALGAQAVTELGQLLRVVAALLGATAAVPEPRAAGAAGSARADADADDSTTLALAVLHAVLCFGERALDPNDDAFVREHLVPAVGTLRSHAEPQVRDIATATYTAILTRDARWAAFRHVGAAASAAGGQSSVRHPPVPSSAPAAAHDARAAAVEPTAPAQPREDAALGEALGALRSPFVPERVRGIALLAKELPAAAEADAAAARAAASARATADGRAREGGRRAEVECRRSHGLTGGDGDWPRVALLLVQLEGQLTDGDSYVYQAAVNAYVAAANVASARVLDTLARHLGDAAARADAEMCAHARARERAREGADVGGGVAIEHEQAEPGIGPALAQALKLTQAICQVVQRVGAAMGSHARVVTPVLLRCCDARAPRLLNAGALVALADTCVAAGAGFHPWAPALVEVCAAALAADADDADVRRAAAQALNLVMAALGAQLIDMAGAPAVKQAYRALTLVRERASDELLVRHAACALGELERACLRLLFPSAR</sequence>
<reference evidence="3" key="1">
    <citation type="submission" date="2021-05" db="EMBL/GenBank/DDBJ databases">
        <title>The genome of the haptophyte Pavlova lutheri (Diacronema luteri, Pavlovales) - a model for lipid biosynthesis in eukaryotic algae.</title>
        <authorList>
            <person name="Hulatt C.J."/>
            <person name="Posewitz M.C."/>
        </authorList>
    </citation>
    <scope>NUCLEOTIDE SEQUENCE</scope>
    <source>
        <strain evidence="3">NIVA-4/92</strain>
    </source>
</reference>